<dbReference type="GO" id="GO:0016301">
    <property type="term" value="F:kinase activity"/>
    <property type="evidence" value="ECO:0007669"/>
    <property type="project" value="UniProtKB-KW"/>
</dbReference>
<dbReference type="SUPFAM" id="SSF56112">
    <property type="entry name" value="Protein kinase-like (PK-like)"/>
    <property type="match status" value="1"/>
</dbReference>
<dbReference type="PANTHER" id="PTHR24353:SF37">
    <property type="entry name" value="CAMP-DEPENDENT PROTEIN KINASE CATALYTIC SUBUNIT PRKX"/>
    <property type="match status" value="1"/>
</dbReference>
<dbReference type="InterPro" id="IPR008271">
    <property type="entry name" value="Ser/Thr_kinase_AS"/>
</dbReference>
<evidence type="ECO:0000256" key="4">
    <source>
        <dbReference type="ARBA" id="ARBA00022777"/>
    </source>
</evidence>
<sequence length="366" mass="42807">MLYYNIGTLGCVRLATFMKEKLPRLDMQRNIPKMVAIKVMEKNVIMRYKQVDHINNERKILLSINHPFAVCQNQCKEEKTIYTKRHTHRIQSIRCFGSLQDDKNLYLILEAVHGTSKLLLNQMIHKNSYTDINYYAGGEFFFYLRQQGQLENDQAKFYAAQVCEIFDYLHSLHIIYRDLKPENLLIGKDGYLKLADFGFAKVVKERTYTLCGTPEYIAPEMLLNKGHSKPLDWWTLGILIYEMLVGRPPFFDDEPIGIYKKVLDGKIIFPAYIDKNAKHLIRKLLETNLAKRWGNLINGANDIKKCKWMSEINFEHLQKKRILVKYVPSLQCDDDFSNFGSFLEEVNPVKLGIAFKNEDENDPFPD</sequence>
<evidence type="ECO:0000313" key="9">
    <source>
        <dbReference type="Proteomes" id="UP000823046"/>
    </source>
</evidence>
<evidence type="ECO:0000256" key="3">
    <source>
        <dbReference type="ARBA" id="ARBA00022741"/>
    </source>
</evidence>
<dbReference type="SMART" id="SM00220">
    <property type="entry name" value="S_TKc"/>
    <property type="match status" value="1"/>
</dbReference>
<evidence type="ECO:0000256" key="2">
    <source>
        <dbReference type="ARBA" id="ARBA00022679"/>
    </source>
</evidence>
<feature type="non-terminal residue" evidence="8">
    <location>
        <position position="366"/>
    </location>
</feature>
<keyword evidence="5" id="KW-0067">ATP-binding</keyword>
<proteinExistence type="predicted"/>
<keyword evidence="2" id="KW-0808">Transferase</keyword>
<dbReference type="InterPro" id="IPR000961">
    <property type="entry name" value="AGC-kinase_C"/>
</dbReference>
<dbReference type="Pfam" id="PF00069">
    <property type="entry name" value="Pkinase"/>
    <property type="match status" value="1"/>
</dbReference>
<dbReference type="PANTHER" id="PTHR24353">
    <property type="entry name" value="CYCLIC NUCLEOTIDE-DEPENDENT PROTEIN KINASE"/>
    <property type="match status" value="1"/>
</dbReference>
<dbReference type="PROSITE" id="PS51285">
    <property type="entry name" value="AGC_KINASE_CTER"/>
    <property type="match status" value="1"/>
</dbReference>
<keyword evidence="4 8" id="KW-0418">Kinase</keyword>
<accession>A0ABQ7JF31</accession>
<dbReference type="Proteomes" id="UP000823046">
    <property type="component" value="Unassembled WGS sequence"/>
</dbReference>
<gene>
    <name evidence="8" type="ORF">IE077_003337</name>
</gene>
<dbReference type="PROSITE" id="PS50011">
    <property type="entry name" value="PROTEIN_KINASE_DOM"/>
    <property type="match status" value="1"/>
</dbReference>
<evidence type="ECO:0000256" key="5">
    <source>
        <dbReference type="ARBA" id="ARBA00022840"/>
    </source>
</evidence>
<name>A0ABQ7JF31_9APIC</name>
<dbReference type="Gene3D" id="3.30.200.20">
    <property type="entry name" value="Phosphorylase Kinase, domain 1"/>
    <property type="match status" value="2"/>
</dbReference>
<keyword evidence="9" id="KW-1185">Reference proteome</keyword>
<evidence type="ECO:0000256" key="1">
    <source>
        <dbReference type="ARBA" id="ARBA00022527"/>
    </source>
</evidence>
<dbReference type="PROSITE" id="PS00108">
    <property type="entry name" value="PROTEIN_KINASE_ST"/>
    <property type="match status" value="1"/>
</dbReference>
<comment type="caution">
    <text evidence="8">The sequence shown here is derived from an EMBL/GenBank/DDBJ whole genome shotgun (WGS) entry which is preliminary data.</text>
</comment>
<keyword evidence="3" id="KW-0547">Nucleotide-binding</keyword>
<reference evidence="8 9" key="1">
    <citation type="journal article" date="2020" name="bioRxiv">
        <title>Metabolic contributions of an alphaproteobacterial endosymbiont in the apicomplexan Cardiosporidium cionae.</title>
        <authorList>
            <person name="Hunter E.S."/>
            <person name="Paight C.J."/>
            <person name="Lane C.E."/>
        </authorList>
    </citation>
    <scope>NUCLEOTIDE SEQUENCE [LARGE SCALE GENOMIC DNA]</scope>
    <source>
        <strain evidence="8">ESH_2018</strain>
    </source>
</reference>
<feature type="domain" description="Protein kinase" evidence="6">
    <location>
        <begin position="1"/>
        <end position="309"/>
    </location>
</feature>
<dbReference type="InterPro" id="IPR000719">
    <property type="entry name" value="Prot_kinase_dom"/>
</dbReference>
<dbReference type="Gene3D" id="1.10.510.10">
    <property type="entry name" value="Transferase(Phosphotransferase) domain 1"/>
    <property type="match status" value="1"/>
</dbReference>
<keyword evidence="1" id="KW-0723">Serine/threonine-protein kinase</keyword>
<dbReference type="InterPro" id="IPR011009">
    <property type="entry name" value="Kinase-like_dom_sf"/>
</dbReference>
<evidence type="ECO:0000259" key="7">
    <source>
        <dbReference type="PROSITE" id="PS51285"/>
    </source>
</evidence>
<feature type="domain" description="AGC-kinase C-terminal" evidence="7">
    <location>
        <begin position="310"/>
        <end position="366"/>
    </location>
</feature>
<organism evidence="8 9">
    <name type="scientific">Cardiosporidium cionae</name>
    <dbReference type="NCBI Taxonomy" id="476202"/>
    <lineage>
        <taxon>Eukaryota</taxon>
        <taxon>Sar</taxon>
        <taxon>Alveolata</taxon>
        <taxon>Apicomplexa</taxon>
        <taxon>Aconoidasida</taxon>
        <taxon>Nephromycida</taxon>
        <taxon>Cardiosporidium</taxon>
    </lineage>
</organism>
<evidence type="ECO:0000259" key="6">
    <source>
        <dbReference type="PROSITE" id="PS50011"/>
    </source>
</evidence>
<evidence type="ECO:0000313" key="8">
    <source>
        <dbReference type="EMBL" id="KAF8822612.1"/>
    </source>
</evidence>
<dbReference type="EMBL" id="JADAQX010000038">
    <property type="protein sequence ID" value="KAF8822612.1"/>
    <property type="molecule type" value="Genomic_DNA"/>
</dbReference>
<protein>
    <submittedName>
        <fullName evidence="8">AGC kinase</fullName>
    </submittedName>
</protein>